<gene>
    <name evidence="2" type="ORF">CSX01_10355</name>
</gene>
<feature type="transmembrane region" description="Helical" evidence="1">
    <location>
        <begin position="346"/>
        <end position="366"/>
    </location>
</feature>
<keyword evidence="1" id="KW-0472">Membrane</keyword>
<evidence type="ECO:0000313" key="3">
    <source>
        <dbReference type="Proteomes" id="UP000225889"/>
    </source>
</evidence>
<dbReference type="AlphaFoldDB" id="A0A2G3DTM1"/>
<sequence length="488" mass="56583">MIDKIKSLDKSLIKITILVAFFHAVGYQLSFAIDTFYTFWMGFEEAGRDMLYRNGRPVIAVIYRLFGLTGWPNEWFYYISFGMAMIFLIAAVYLYHRIINKYIQNENLSILLSFVSISNIFIIEYFMFIEKGGFMVGVFLNVLTVYFVEQYMESANKKYIAFAIIAAIFGILTYQGVMALSFILLMPLIYKHSQTVKEYLKYFLLNVVIYWIPVIIDLIFFKIWFSDARTTDVDIIQNGIRAFNTLVVSYWQTYHIMPAYFYVVVMALILVINIVAIAYNKKNVAAGIGNILITFMATTWIPTASIFAGSGWGCPRILYPLASGVGIFLINYYINDKIDAEAKLGIINKVLVGILLCFMFVQYISFTNIYCDKYRLNFADEIRCLEIGQAIQEYEIESGNKVEEIAFYFDQDMQSPFYPGVFDDGDLVMTAFFPWDSQLNIINYYLGSDYKRGFATEAYTEYFASFDWNTFSEKQMVFEGNTLHYCVY</sequence>
<reference evidence="2 3" key="1">
    <citation type="submission" date="2017-10" db="EMBL/GenBank/DDBJ databases">
        <title>Resolving the taxonomy of Roseburia spp., Eubacterium rectale and Agathobacter spp. through phylogenomic analysis.</title>
        <authorList>
            <person name="Sheridan P.O."/>
            <person name="Walker A.W."/>
            <person name="Duncan S.H."/>
            <person name="Scott K.P."/>
            <person name="Toole P.W.O."/>
            <person name="Luis P."/>
            <person name="Flint H.J."/>
        </authorList>
    </citation>
    <scope>NUCLEOTIDE SEQUENCE [LARGE SCALE GENOMIC DNA]</scope>
    <source>
        <strain evidence="2 3">JK626</strain>
    </source>
</reference>
<dbReference type="EMBL" id="PDYF01000025">
    <property type="protein sequence ID" value="PHU34386.1"/>
    <property type="molecule type" value="Genomic_DNA"/>
</dbReference>
<proteinExistence type="predicted"/>
<organism evidence="2 3">
    <name type="scientific">Pseudobutyrivibrio ruminis</name>
    <dbReference type="NCBI Taxonomy" id="46206"/>
    <lineage>
        <taxon>Bacteria</taxon>
        <taxon>Bacillati</taxon>
        <taxon>Bacillota</taxon>
        <taxon>Clostridia</taxon>
        <taxon>Lachnospirales</taxon>
        <taxon>Lachnospiraceae</taxon>
        <taxon>Pseudobutyrivibrio</taxon>
    </lineage>
</organism>
<evidence type="ECO:0008006" key="4">
    <source>
        <dbReference type="Google" id="ProtNLM"/>
    </source>
</evidence>
<keyword evidence="1" id="KW-1133">Transmembrane helix</keyword>
<feature type="transmembrane region" description="Helical" evidence="1">
    <location>
        <begin position="317"/>
        <end position="334"/>
    </location>
</feature>
<feature type="transmembrane region" description="Helical" evidence="1">
    <location>
        <begin position="259"/>
        <end position="279"/>
    </location>
</feature>
<feature type="transmembrane region" description="Helical" evidence="1">
    <location>
        <begin position="160"/>
        <end position="190"/>
    </location>
</feature>
<dbReference type="RefSeq" id="WP_099392336.1">
    <property type="nucleotide sequence ID" value="NZ_PDYF01000025.1"/>
</dbReference>
<reference evidence="2 3" key="2">
    <citation type="submission" date="2017-10" db="EMBL/GenBank/DDBJ databases">
        <authorList>
            <person name="Banno H."/>
            <person name="Chua N.-H."/>
        </authorList>
    </citation>
    <scope>NUCLEOTIDE SEQUENCE [LARGE SCALE GENOMIC DNA]</scope>
    <source>
        <strain evidence="2 3">JK626</strain>
    </source>
</reference>
<feature type="transmembrane region" description="Helical" evidence="1">
    <location>
        <begin position="75"/>
        <end position="96"/>
    </location>
</feature>
<accession>A0A2G3DTM1</accession>
<feature type="transmembrane region" description="Helical" evidence="1">
    <location>
        <begin position="108"/>
        <end position="126"/>
    </location>
</feature>
<comment type="caution">
    <text evidence="2">The sequence shown here is derived from an EMBL/GenBank/DDBJ whole genome shotgun (WGS) entry which is preliminary data.</text>
</comment>
<name>A0A2G3DTM1_9FIRM</name>
<keyword evidence="1" id="KW-0812">Transmembrane</keyword>
<evidence type="ECO:0000256" key="1">
    <source>
        <dbReference type="SAM" id="Phobius"/>
    </source>
</evidence>
<feature type="transmembrane region" description="Helical" evidence="1">
    <location>
        <begin position="291"/>
        <end position="311"/>
    </location>
</feature>
<feature type="transmembrane region" description="Helical" evidence="1">
    <location>
        <begin position="12"/>
        <end position="33"/>
    </location>
</feature>
<feature type="transmembrane region" description="Helical" evidence="1">
    <location>
        <begin position="202"/>
        <end position="223"/>
    </location>
</feature>
<protein>
    <recommendedName>
        <fullName evidence="4">Glycosyltransferase RgtA/B/C/D-like domain-containing protein</fullName>
    </recommendedName>
</protein>
<dbReference type="Proteomes" id="UP000225889">
    <property type="component" value="Unassembled WGS sequence"/>
</dbReference>
<evidence type="ECO:0000313" key="2">
    <source>
        <dbReference type="EMBL" id="PHU34386.1"/>
    </source>
</evidence>